<keyword evidence="1" id="KW-1133">Transmembrane helix</keyword>
<proteinExistence type="predicted"/>
<feature type="transmembrane region" description="Helical" evidence="1">
    <location>
        <begin position="20"/>
        <end position="41"/>
    </location>
</feature>
<keyword evidence="3" id="KW-1185">Reference proteome</keyword>
<accession>A0A363NX77</accession>
<evidence type="ECO:0000313" key="3">
    <source>
        <dbReference type="Proteomes" id="UP000250831"/>
    </source>
</evidence>
<dbReference type="EMBL" id="QCXX01000002">
    <property type="protein sequence ID" value="PUV25347.1"/>
    <property type="molecule type" value="Genomic_DNA"/>
</dbReference>
<protein>
    <submittedName>
        <fullName evidence="2">Uncharacterized protein</fullName>
    </submittedName>
</protein>
<dbReference type="OrthoDB" id="705212at2"/>
<reference evidence="2 3" key="1">
    <citation type="submission" date="2018-04" db="EMBL/GenBank/DDBJ databases">
        <title>Sphingobacterium sp. M46 Genome.</title>
        <authorList>
            <person name="Cheng J."/>
            <person name="Li Y."/>
        </authorList>
    </citation>
    <scope>NUCLEOTIDE SEQUENCE [LARGE SCALE GENOMIC DNA]</scope>
    <source>
        <strain evidence="2 3">M46</strain>
    </source>
</reference>
<dbReference type="RefSeq" id="WP_108633680.1">
    <property type="nucleotide sequence ID" value="NZ_QCXX01000002.1"/>
</dbReference>
<keyword evidence="1" id="KW-0472">Membrane</keyword>
<feature type="transmembrane region" description="Helical" evidence="1">
    <location>
        <begin position="61"/>
        <end position="78"/>
    </location>
</feature>
<keyword evidence="1" id="KW-0812">Transmembrane</keyword>
<comment type="caution">
    <text evidence="2">The sequence shown here is derived from an EMBL/GenBank/DDBJ whole genome shotgun (WGS) entry which is preliminary data.</text>
</comment>
<sequence length="219" mass="24747">MNANLSYIKKLTVLATKTLFKCYLLAILSTVLYLIVGYLLLRSNADGAFFSMNGSVQTVGKFLWLTGLILLPILLFLFSNKYVFSTVAGKVVEERQDDLIIPALDKVLLVFQSNQPDLVQNAGDYTFAKLKLINEVKNTKIENPWIKRIVVFGLNKISFDSLDLDNNNNFYDIVKSKFIAVLEMLTEADNRPFWICIAIQWLIILFVWFAGSDASLVSG</sequence>
<dbReference type="AlphaFoldDB" id="A0A363NX77"/>
<dbReference type="Proteomes" id="UP000250831">
    <property type="component" value="Unassembled WGS sequence"/>
</dbReference>
<evidence type="ECO:0000256" key="1">
    <source>
        <dbReference type="SAM" id="Phobius"/>
    </source>
</evidence>
<feature type="transmembrane region" description="Helical" evidence="1">
    <location>
        <begin position="193"/>
        <end position="211"/>
    </location>
</feature>
<gene>
    <name evidence="2" type="ORF">DCO56_10520</name>
</gene>
<name>A0A363NX77_9SPHI</name>
<evidence type="ECO:0000313" key="2">
    <source>
        <dbReference type="EMBL" id="PUV25347.1"/>
    </source>
</evidence>
<organism evidence="2 3">
    <name type="scientific">Sphingobacterium athyrii</name>
    <dbReference type="NCBI Taxonomy" id="2152717"/>
    <lineage>
        <taxon>Bacteria</taxon>
        <taxon>Pseudomonadati</taxon>
        <taxon>Bacteroidota</taxon>
        <taxon>Sphingobacteriia</taxon>
        <taxon>Sphingobacteriales</taxon>
        <taxon>Sphingobacteriaceae</taxon>
        <taxon>Sphingobacterium</taxon>
    </lineage>
</organism>